<evidence type="ECO:0000313" key="3">
    <source>
        <dbReference type="Proteomes" id="UP000216133"/>
    </source>
</evidence>
<dbReference type="PANTHER" id="PTHR10587">
    <property type="entry name" value="GLYCOSYL TRANSFERASE-RELATED"/>
    <property type="match status" value="1"/>
</dbReference>
<dbReference type="Pfam" id="PF01522">
    <property type="entry name" value="Polysacc_deac_1"/>
    <property type="match status" value="1"/>
</dbReference>
<dbReference type="Proteomes" id="UP000216133">
    <property type="component" value="Unassembled WGS sequence"/>
</dbReference>
<evidence type="ECO:0000313" key="2">
    <source>
        <dbReference type="EMBL" id="PAF24153.1"/>
    </source>
</evidence>
<dbReference type="SUPFAM" id="SSF88713">
    <property type="entry name" value="Glycoside hydrolase/deacetylase"/>
    <property type="match status" value="1"/>
</dbReference>
<dbReference type="CDD" id="cd10917">
    <property type="entry name" value="CE4_NodB_like_6s_7s"/>
    <property type="match status" value="1"/>
</dbReference>
<dbReference type="InterPro" id="IPR002509">
    <property type="entry name" value="NODB_dom"/>
</dbReference>
<proteinExistence type="predicted"/>
<reference evidence="2 3" key="1">
    <citation type="submission" date="2017-07" db="EMBL/GenBank/DDBJ databases">
        <title>Isolation and whole genome analysis of endospore-forming bacteria from heroin.</title>
        <authorList>
            <person name="Kalinowski J."/>
            <person name="Ahrens B."/>
            <person name="Al-Dilaimi A."/>
            <person name="Winkler A."/>
            <person name="Wibberg D."/>
            <person name="Schleenbecker U."/>
            <person name="Ruckert C."/>
            <person name="Wolfel R."/>
            <person name="Grass G."/>
        </authorList>
    </citation>
    <scope>NUCLEOTIDE SEQUENCE [LARGE SCALE GENOMIC DNA]</scope>
    <source>
        <strain evidence="2 3">7523-2</strain>
    </source>
</reference>
<dbReference type="InterPro" id="IPR050248">
    <property type="entry name" value="Polysacc_deacetylase_ArnD"/>
</dbReference>
<dbReference type="InterPro" id="IPR011330">
    <property type="entry name" value="Glyco_hydro/deAcase_b/a-brl"/>
</dbReference>
<organism evidence="2 3">
    <name type="scientific">Shouchella clausii</name>
    <name type="common">Alkalihalobacillus clausii</name>
    <dbReference type="NCBI Taxonomy" id="79880"/>
    <lineage>
        <taxon>Bacteria</taxon>
        <taxon>Bacillati</taxon>
        <taxon>Bacillota</taxon>
        <taxon>Bacilli</taxon>
        <taxon>Bacillales</taxon>
        <taxon>Bacillaceae</taxon>
        <taxon>Shouchella</taxon>
    </lineage>
</organism>
<dbReference type="AlphaFoldDB" id="A0A268RV77"/>
<dbReference type="GO" id="GO:0016810">
    <property type="term" value="F:hydrolase activity, acting on carbon-nitrogen (but not peptide) bonds"/>
    <property type="evidence" value="ECO:0007669"/>
    <property type="project" value="InterPro"/>
</dbReference>
<name>A0A268RV77_SHOCL</name>
<dbReference type="Gene3D" id="3.20.20.370">
    <property type="entry name" value="Glycoside hydrolase/deacetylase"/>
    <property type="match status" value="1"/>
</dbReference>
<accession>A0A268RV77</accession>
<sequence length="258" mass="28324">MRKKGILAIFVFIICISAGLRCVQAIDSGNEETSVRQAVPLPVLQTQFPGVVFVKGDPASNQVALTFDDGPDPRFTEQVLTKLDQHHVPATFFVLGKRVEANPELLVRLNQAGHEVGNHTFSHPNLSEGSLEQLEAEVTKTEEIIEATIGYRPRLFRPPYGFLTAEQVGRLQALNHIVVGWDVDTLDWQGIPAQEVTETVLQGVESGSIILMHDGGDVDTPNPEIYSADALDEIIPELQSQGYTFVTVSELLGVSREK</sequence>
<dbReference type="PROSITE" id="PS51677">
    <property type="entry name" value="NODB"/>
    <property type="match status" value="1"/>
</dbReference>
<comment type="caution">
    <text evidence="2">The sequence shown here is derived from an EMBL/GenBank/DDBJ whole genome shotgun (WGS) entry which is preliminary data.</text>
</comment>
<dbReference type="EMBL" id="NPBS01000123">
    <property type="protein sequence ID" value="PAF24153.1"/>
    <property type="molecule type" value="Genomic_DNA"/>
</dbReference>
<evidence type="ECO:0000259" key="1">
    <source>
        <dbReference type="PROSITE" id="PS51677"/>
    </source>
</evidence>
<feature type="domain" description="NodB homology" evidence="1">
    <location>
        <begin position="61"/>
        <end position="246"/>
    </location>
</feature>
<dbReference type="PANTHER" id="PTHR10587:SF125">
    <property type="entry name" value="POLYSACCHARIDE DEACETYLASE YHEN-RELATED"/>
    <property type="match status" value="1"/>
</dbReference>
<gene>
    <name evidence="2" type="ORF">CHH61_20235</name>
</gene>
<protein>
    <recommendedName>
        <fullName evidence="1">NodB homology domain-containing protein</fullName>
    </recommendedName>
</protein>
<dbReference type="RefSeq" id="WP_095239351.1">
    <property type="nucleotide sequence ID" value="NZ_CP155469.1"/>
</dbReference>
<dbReference type="GO" id="GO:0005975">
    <property type="term" value="P:carbohydrate metabolic process"/>
    <property type="evidence" value="ECO:0007669"/>
    <property type="project" value="InterPro"/>
</dbReference>